<accession>A0A7Z0LIL3</accession>
<dbReference type="Proteomes" id="UP000586119">
    <property type="component" value="Unassembled WGS sequence"/>
</dbReference>
<sequence>MDLNNLGVNFLEHADVERGFVLHNFLLVFNNTFVKSNNARFKSFFEKNRNINKWMVFSDYVLDDKNKPNDVVTFSILPYTEDFFTLGKSIDKLSFKDVKKLKRVKKEFIEFINNSEIINISFIISKKRRLDPLNEKEMLITRYKMAINQIKVWISNDADNKEYLTLLKNYELMLSEVCKPRANLKYIRDIEIVSSLIAYLIFQICNEIEIEVIGWFSDRDALLSYKAAKLSKPIIFDMAHNLYHNLSFNKCEGYKEKFVFGLPEREGKVWYDSYNRIPDLIAATLADYDYENNEISHSKFKPVVEKILTNKEKNIIYELCLDGDVFSAGVLDLAVSCDN</sequence>
<organism evidence="1 2">
    <name type="scientific">Vreelandella salicampi</name>
    <dbReference type="NCBI Taxonomy" id="1449798"/>
    <lineage>
        <taxon>Bacteria</taxon>
        <taxon>Pseudomonadati</taxon>
        <taxon>Pseudomonadota</taxon>
        <taxon>Gammaproteobacteria</taxon>
        <taxon>Oceanospirillales</taxon>
        <taxon>Halomonadaceae</taxon>
        <taxon>Vreelandella</taxon>
    </lineage>
</organism>
<evidence type="ECO:0000313" key="1">
    <source>
        <dbReference type="EMBL" id="NYS59578.1"/>
    </source>
</evidence>
<proteinExistence type="predicted"/>
<evidence type="ECO:0000313" key="2">
    <source>
        <dbReference type="Proteomes" id="UP000586119"/>
    </source>
</evidence>
<reference evidence="1 2" key="1">
    <citation type="journal article" date="2015" name="Int. J. Syst. Evol. Microbiol.">
        <title>Halomonas salicampi sp. nov., a halotolerant and alkalitolerant bacterium isolated from a saltern soil.</title>
        <authorList>
            <person name="Lee J.C."/>
            <person name="Kim Y.S."/>
            <person name="Yun B.S."/>
            <person name="Whang K.S."/>
        </authorList>
    </citation>
    <scope>NUCLEOTIDE SEQUENCE [LARGE SCALE GENOMIC DNA]</scope>
    <source>
        <strain evidence="1 2">BH103</strain>
    </source>
</reference>
<dbReference type="EMBL" id="JACCDF010000001">
    <property type="protein sequence ID" value="NYS59578.1"/>
    <property type="molecule type" value="Genomic_DNA"/>
</dbReference>
<dbReference type="RefSeq" id="WP_179928899.1">
    <property type="nucleotide sequence ID" value="NZ_JACCDF010000001.1"/>
</dbReference>
<protein>
    <submittedName>
        <fullName evidence="1">Uncharacterized protein</fullName>
    </submittedName>
</protein>
<gene>
    <name evidence="1" type="ORF">HZS81_02205</name>
</gene>
<keyword evidence="2" id="KW-1185">Reference proteome</keyword>
<dbReference type="AlphaFoldDB" id="A0A7Z0LIL3"/>
<name>A0A7Z0LIL3_9GAMM</name>
<comment type="caution">
    <text evidence="1">The sequence shown here is derived from an EMBL/GenBank/DDBJ whole genome shotgun (WGS) entry which is preliminary data.</text>
</comment>